<dbReference type="GO" id="GO:1990113">
    <property type="term" value="P:RNA polymerase I assembly"/>
    <property type="evidence" value="ECO:0007669"/>
    <property type="project" value="TreeGrafter"/>
</dbReference>
<dbReference type="InterPro" id="IPR004127">
    <property type="entry name" value="Prefoldin_subunit_alpha"/>
</dbReference>
<dbReference type="Gene3D" id="1.10.287.370">
    <property type="match status" value="1"/>
</dbReference>
<dbReference type="AlphaFoldDB" id="A0A803MNU5"/>
<evidence type="ECO:0000259" key="2">
    <source>
        <dbReference type="PROSITE" id="PS50181"/>
    </source>
</evidence>
<dbReference type="GO" id="GO:0051082">
    <property type="term" value="F:unfolded protein binding"/>
    <property type="evidence" value="ECO:0007669"/>
    <property type="project" value="InterPro"/>
</dbReference>
<dbReference type="InterPro" id="IPR009053">
    <property type="entry name" value="Prefoldin"/>
</dbReference>
<dbReference type="Gramene" id="AUR62032946-RA">
    <property type="protein sequence ID" value="AUR62032946-RA:cds"/>
    <property type="gene ID" value="AUR62032946"/>
</dbReference>
<dbReference type="SUPFAM" id="SSF46579">
    <property type="entry name" value="Prefoldin"/>
    <property type="match status" value="1"/>
</dbReference>
<keyword evidence="4" id="KW-1185">Reference proteome</keyword>
<dbReference type="GO" id="GO:0009409">
    <property type="term" value="P:response to cold"/>
    <property type="evidence" value="ECO:0007669"/>
    <property type="project" value="UniProtKB-ARBA"/>
</dbReference>
<dbReference type="NCBIfam" id="TIGR00293">
    <property type="entry name" value="prefoldin subunit alpha"/>
    <property type="match status" value="1"/>
</dbReference>
<organism evidence="3 4">
    <name type="scientific">Chenopodium quinoa</name>
    <name type="common">Quinoa</name>
    <dbReference type="NCBI Taxonomy" id="63459"/>
    <lineage>
        <taxon>Eukaryota</taxon>
        <taxon>Viridiplantae</taxon>
        <taxon>Streptophyta</taxon>
        <taxon>Embryophyta</taxon>
        <taxon>Tracheophyta</taxon>
        <taxon>Spermatophyta</taxon>
        <taxon>Magnoliopsida</taxon>
        <taxon>eudicotyledons</taxon>
        <taxon>Gunneridae</taxon>
        <taxon>Pentapetalae</taxon>
        <taxon>Caryophyllales</taxon>
        <taxon>Chenopodiaceae</taxon>
        <taxon>Chenopodioideae</taxon>
        <taxon>Atripliceae</taxon>
        <taxon>Chenopodium</taxon>
    </lineage>
</organism>
<protein>
    <recommendedName>
        <fullName evidence="2">F-box domain-containing protein</fullName>
    </recommendedName>
</protein>
<dbReference type="InterPro" id="IPR036047">
    <property type="entry name" value="F-box-like_dom_sf"/>
</dbReference>
<evidence type="ECO:0000313" key="3">
    <source>
        <dbReference type="EnsemblPlants" id="AUR62032946-RA:cds"/>
    </source>
</evidence>
<dbReference type="CDD" id="cd22160">
    <property type="entry name" value="F-box_AtFBL13-like"/>
    <property type="match status" value="1"/>
</dbReference>
<dbReference type="PANTHER" id="PTHR12674:SF2">
    <property type="entry name" value="PREFOLDIN SUBUNIT 5"/>
    <property type="match status" value="1"/>
</dbReference>
<feature type="domain" description="F-box" evidence="2">
    <location>
        <begin position="148"/>
        <end position="196"/>
    </location>
</feature>
<dbReference type="GO" id="GO:0006457">
    <property type="term" value="P:protein folding"/>
    <property type="evidence" value="ECO:0007669"/>
    <property type="project" value="InterPro"/>
</dbReference>
<dbReference type="EnsemblPlants" id="AUR62032946-RA">
    <property type="protein sequence ID" value="AUR62032946-RA:cds"/>
    <property type="gene ID" value="AUR62032946"/>
</dbReference>
<reference evidence="3" key="1">
    <citation type="journal article" date="2017" name="Nature">
        <title>The genome of Chenopodium quinoa.</title>
        <authorList>
            <person name="Jarvis D.E."/>
            <person name="Ho Y.S."/>
            <person name="Lightfoot D.J."/>
            <person name="Schmoeckel S.M."/>
            <person name="Li B."/>
            <person name="Borm T.J.A."/>
            <person name="Ohyanagi H."/>
            <person name="Mineta K."/>
            <person name="Michell C.T."/>
            <person name="Saber N."/>
            <person name="Kharbatia N.M."/>
            <person name="Rupper R.R."/>
            <person name="Sharp A.R."/>
            <person name="Dally N."/>
            <person name="Boughton B.A."/>
            <person name="Woo Y.H."/>
            <person name="Gao G."/>
            <person name="Schijlen E.G.W.M."/>
            <person name="Guo X."/>
            <person name="Momin A.A."/>
            <person name="Negrao S."/>
            <person name="Al-Babili S."/>
            <person name="Gehring C."/>
            <person name="Roessner U."/>
            <person name="Jung C."/>
            <person name="Murphy K."/>
            <person name="Arold S.T."/>
            <person name="Gojobori T."/>
            <person name="van der Linden C.G."/>
            <person name="van Loo E.N."/>
            <person name="Jellen E.N."/>
            <person name="Maughan P.J."/>
            <person name="Tester M."/>
        </authorList>
    </citation>
    <scope>NUCLEOTIDE SEQUENCE [LARGE SCALE GENOMIC DNA]</scope>
    <source>
        <strain evidence="3">cv. PI 614886</strain>
    </source>
</reference>
<reference evidence="3" key="2">
    <citation type="submission" date="2021-03" db="UniProtKB">
        <authorList>
            <consortium name="EnsemblPlants"/>
        </authorList>
    </citation>
    <scope>IDENTIFICATION</scope>
</reference>
<evidence type="ECO:0000256" key="1">
    <source>
        <dbReference type="ARBA" id="ARBA00010048"/>
    </source>
</evidence>
<dbReference type="SUPFAM" id="SSF81383">
    <property type="entry name" value="F-box domain"/>
    <property type="match status" value="1"/>
</dbReference>
<dbReference type="Gene3D" id="1.20.1280.50">
    <property type="match status" value="1"/>
</dbReference>
<dbReference type="Proteomes" id="UP000596660">
    <property type="component" value="Unplaced"/>
</dbReference>
<sequence>MANKGGGGGSAVRAAEMEKMSIEQLKMVKEQSDLELNLLQDSLTNIRTATSRLELASIALHHLSSRPQGKKMLVPLTASLYVPGTLDDADKVLIDVGTGYFVETRALSGLKLMSGASGLKISVISRCWLPSSALLVLSIAGNKIDQMEDYISKLPDDILIHLLSFLPIRDAVRTRSLSPRWKDLPDCLSILEFNSLSVLGKNDNAHDEFVKAVNQFLEIWKAPKISKFKLIASVTGKRVEELDLKFKLIAISL</sequence>
<comment type="similarity">
    <text evidence="1">Belongs to the prefoldin subunit alpha family.</text>
</comment>
<dbReference type="GO" id="GO:0005737">
    <property type="term" value="C:cytoplasm"/>
    <property type="evidence" value="ECO:0007669"/>
    <property type="project" value="TreeGrafter"/>
</dbReference>
<dbReference type="GO" id="GO:1990115">
    <property type="term" value="P:RNA polymerase III assembly"/>
    <property type="evidence" value="ECO:0007669"/>
    <property type="project" value="TreeGrafter"/>
</dbReference>
<dbReference type="GO" id="GO:0016272">
    <property type="term" value="C:prefoldin complex"/>
    <property type="evidence" value="ECO:0007669"/>
    <property type="project" value="InterPro"/>
</dbReference>
<dbReference type="InterPro" id="IPR011599">
    <property type="entry name" value="PFD_alpha_archaea"/>
</dbReference>
<name>A0A803MNU5_CHEQI</name>
<proteinExistence type="inferred from homology"/>
<dbReference type="InterPro" id="IPR001810">
    <property type="entry name" value="F-box_dom"/>
</dbReference>
<accession>A0A803MNU5</accession>
<dbReference type="InterPro" id="IPR053781">
    <property type="entry name" value="F-box_AtFBL13-like"/>
</dbReference>
<dbReference type="PROSITE" id="PS50181">
    <property type="entry name" value="FBOX"/>
    <property type="match status" value="1"/>
</dbReference>
<dbReference type="CDD" id="cd23157">
    <property type="entry name" value="Prefoldin_5"/>
    <property type="match status" value="1"/>
</dbReference>
<dbReference type="PANTHER" id="PTHR12674">
    <property type="entry name" value="PREFOLDIN SUBUNIT 5"/>
    <property type="match status" value="1"/>
</dbReference>
<dbReference type="Pfam" id="PF00646">
    <property type="entry name" value="F-box"/>
    <property type="match status" value="1"/>
</dbReference>
<dbReference type="GO" id="GO:1990114">
    <property type="term" value="P:RNA polymerase II core complex assembly"/>
    <property type="evidence" value="ECO:0007669"/>
    <property type="project" value="TreeGrafter"/>
</dbReference>
<dbReference type="Pfam" id="PF02996">
    <property type="entry name" value="Prefoldin"/>
    <property type="match status" value="1"/>
</dbReference>
<evidence type="ECO:0000313" key="4">
    <source>
        <dbReference type="Proteomes" id="UP000596660"/>
    </source>
</evidence>